<dbReference type="InterPro" id="IPR041698">
    <property type="entry name" value="Methyltransf_25"/>
</dbReference>
<accession>A0A9W6QWL3</accession>
<protein>
    <submittedName>
        <fullName evidence="2">Methyltransferase</fullName>
    </submittedName>
</protein>
<dbReference type="PANTHER" id="PTHR42912">
    <property type="entry name" value="METHYLTRANSFERASE"/>
    <property type="match status" value="1"/>
</dbReference>
<evidence type="ECO:0000313" key="3">
    <source>
        <dbReference type="Proteomes" id="UP001165136"/>
    </source>
</evidence>
<dbReference type="Pfam" id="PF13649">
    <property type="entry name" value="Methyltransf_25"/>
    <property type="match status" value="1"/>
</dbReference>
<proteinExistence type="predicted"/>
<evidence type="ECO:0000259" key="1">
    <source>
        <dbReference type="Pfam" id="PF13649"/>
    </source>
</evidence>
<gene>
    <name evidence="2" type="ORF">Atai01_15230</name>
</gene>
<keyword evidence="2" id="KW-0489">Methyltransferase</keyword>
<dbReference type="EMBL" id="BSTI01000003">
    <property type="protein sequence ID" value="GLY64904.1"/>
    <property type="molecule type" value="Genomic_DNA"/>
</dbReference>
<dbReference type="AlphaFoldDB" id="A0A9W6QWL3"/>
<dbReference type="InterPro" id="IPR029063">
    <property type="entry name" value="SAM-dependent_MTases_sf"/>
</dbReference>
<keyword evidence="3" id="KW-1185">Reference proteome</keyword>
<dbReference type="GO" id="GO:0032259">
    <property type="term" value="P:methylation"/>
    <property type="evidence" value="ECO:0007669"/>
    <property type="project" value="UniProtKB-KW"/>
</dbReference>
<dbReference type="Gene3D" id="3.40.50.150">
    <property type="entry name" value="Vaccinia Virus protein VP39"/>
    <property type="match status" value="1"/>
</dbReference>
<dbReference type="RefSeq" id="WP_285486342.1">
    <property type="nucleotide sequence ID" value="NZ_BSTI01000003.1"/>
</dbReference>
<keyword evidence="2" id="KW-0808">Transferase</keyword>
<dbReference type="Proteomes" id="UP001165136">
    <property type="component" value="Unassembled WGS sequence"/>
</dbReference>
<organism evidence="2 3">
    <name type="scientific">Amycolatopsis taiwanensis</name>
    <dbReference type="NCBI Taxonomy" id="342230"/>
    <lineage>
        <taxon>Bacteria</taxon>
        <taxon>Bacillati</taxon>
        <taxon>Actinomycetota</taxon>
        <taxon>Actinomycetes</taxon>
        <taxon>Pseudonocardiales</taxon>
        <taxon>Pseudonocardiaceae</taxon>
        <taxon>Amycolatopsis</taxon>
    </lineage>
</organism>
<comment type="caution">
    <text evidence="2">The sequence shown here is derived from an EMBL/GenBank/DDBJ whole genome shotgun (WGS) entry which is preliminary data.</text>
</comment>
<dbReference type="GO" id="GO:0008168">
    <property type="term" value="F:methyltransferase activity"/>
    <property type="evidence" value="ECO:0007669"/>
    <property type="project" value="UniProtKB-KW"/>
</dbReference>
<feature type="domain" description="Methyltransferase" evidence="1">
    <location>
        <begin position="45"/>
        <end position="134"/>
    </location>
</feature>
<sequence>MTSTRRSYDLVAHRYATEIGDELRDKPLDRALLDTFAEVTAGGPVLDVGCGPGHVTEYLAGRGARAVGLDLSPAMCAIARRSTALPFTAADMTALPIRAQALAGILCVYAVIHLDPSQRSAAYAEFARVLRPGGHALIAFHTSDADAHAGQARKLADWWGHEVDLTFHFLDPQAETAALARAGLQLTARVDREPHPGAEHASQRSYLLVRRTDNPTHSAGCA</sequence>
<dbReference type="InterPro" id="IPR050508">
    <property type="entry name" value="Methyltransf_Superfamily"/>
</dbReference>
<reference evidence="2" key="1">
    <citation type="submission" date="2023-03" db="EMBL/GenBank/DDBJ databases">
        <title>Amycolatopsis taiwanensis NBRC 103393.</title>
        <authorList>
            <person name="Ichikawa N."/>
            <person name="Sato H."/>
            <person name="Tonouchi N."/>
        </authorList>
    </citation>
    <scope>NUCLEOTIDE SEQUENCE</scope>
    <source>
        <strain evidence="2">NBRC 103393</strain>
    </source>
</reference>
<dbReference type="CDD" id="cd02440">
    <property type="entry name" value="AdoMet_MTases"/>
    <property type="match status" value="1"/>
</dbReference>
<dbReference type="SUPFAM" id="SSF53335">
    <property type="entry name" value="S-adenosyl-L-methionine-dependent methyltransferases"/>
    <property type="match status" value="1"/>
</dbReference>
<name>A0A9W6QWL3_9PSEU</name>
<evidence type="ECO:0000313" key="2">
    <source>
        <dbReference type="EMBL" id="GLY64904.1"/>
    </source>
</evidence>